<proteinExistence type="predicted"/>
<reference evidence="1" key="1">
    <citation type="submission" date="2022-12" db="EMBL/GenBank/DDBJ databases">
        <title>Species Delineation and Comparative Genomics within the Campylobacter ureolyticus Complex.</title>
        <authorList>
            <person name="Maki J."/>
            <person name="Howard M."/>
            <person name="Connelly S."/>
            <person name="Hardy D.J."/>
            <person name="Cameron A."/>
        </authorList>
    </citation>
    <scope>NUCLEOTIDE SEQUENCE</scope>
    <source>
        <strain evidence="1">URMC_786</strain>
    </source>
</reference>
<gene>
    <name evidence="1" type="ORF">O6B92_08295</name>
</gene>
<dbReference type="RefSeq" id="WP_269480565.1">
    <property type="nucleotide sequence ID" value="NZ_JAPXGJ010000005.1"/>
</dbReference>
<protein>
    <submittedName>
        <fullName evidence="1">Uncharacterized protein</fullName>
    </submittedName>
</protein>
<dbReference type="EMBL" id="JAPXGP010000006">
    <property type="protein sequence ID" value="MCZ6162328.1"/>
    <property type="molecule type" value="Genomic_DNA"/>
</dbReference>
<evidence type="ECO:0000313" key="2">
    <source>
        <dbReference type="Proteomes" id="UP001075461"/>
    </source>
</evidence>
<dbReference type="Proteomes" id="UP001075461">
    <property type="component" value="Unassembled WGS sequence"/>
</dbReference>
<evidence type="ECO:0000313" key="1">
    <source>
        <dbReference type="EMBL" id="MCZ6162328.1"/>
    </source>
</evidence>
<comment type="caution">
    <text evidence="1">The sequence shown here is derived from an EMBL/GenBank/DDBJ whole genome shotgun (WGS) entry which is preliminary data.</text>
</comment>
<sequence>MIDQAHIELAKYFYFKSSSKNNTSRQTVNKNIYKNILFGLKIKNLIINKFKI</sequence>
<accession>A0A9Q4KT84</accession>
<organism evidence="1 2">
    <name type="scientific">Campylobacter ureolyticus</name>
    <dbReference type="NCBI Taxonomy" id="827"/>
    <lineage>
        <taxon>Bacteria</taxon>
        <taxon>Pseudomonadati</taxon>
        <taxon>Campylobacterota</taxon>
        <taxon>Epsilonproteobacteria</taxon>
        <taxon>Campylobacterales</taxon>
        <taxon>Campylobacteraceae</taxon>
        <taxon>Campylobacter</taxon>
    </lineage>
</organism>
<dbReference type="AlphaFoldDB" id="A0A9Q4KT84"/>
<name>A0A9Q4KT84_9BACT</name>